<sequence>MPTRSFPWTPSAPASSAARSREISRRLIPDGTEVPVLRLGTFGGRRWIETVYGGNQGWIARSYTTTHDQT</sequence>
<feature type="region of interest" description="Disordered" evidence="1">
    <location>
        <begin position="1"/>
        <end position="24"/>
    </location>
</feature>
<organism evidence="2 3">
    <name type="scientific">Profundibacterium mesophilum KAUST100406-0324</name>
    <dbReference type="NCBI Taxonomy" id="1037889"/>
    <lineage>
        <taxon>Bacteria</taxon>
        <taxon>Pseudomonadati</taxon>
        <taxon>Pseudomonadota</taxon>
        <taxon>Alphaproteobacteria</taxon>
        <taxon>Rhodobacterales</taxon>
        <taxon>Roseobacteraceae</taxon>
        <taxon>Profundibacterium</taxon>
    </lineage>
</organism>
<dbReference type="EMBL" id="APKE01000050">
    <property type="protein sequence ID" value="KAF0674458.1"/>
    <property type="molecule type" value="Genomic_DNA"/>
</dbReference>
<evidence type="ECO:0000256" key="1">
    <source>
        <dbReference type="SAM" id="MobiDB-lite"/>
    </source>
</evidence>
<evidence type="ECO:0000313" key="2">
    <source>
        <dbReference type="EMBL" id="KAF0674458.1"/>
    </source>
</evidence>
<name>A0A921TBL7_9RHOB</name>
<dbReference type="Proteomes" id="UP000698242">
    <property type="component" value="Unassembled WGS sequence"/>
</dbReference>
<keyword evidence="3" id="KW-1185">Reference proteome</keyword>
<accession>A0A921TBL7</accession>
<protein>
    <submittedName>
        <fullName evidence="2">N-acetylmuramoyl-L-alanine amidase</fullName>
    </submittedName>
</protein>
<dbReference type="AlphaFoldDB" id="A0A921TBL7"/>
<comment type="caution">
    <text evidence="2">The sequence shown here is derived from an EMBL/GenBank/DDBJ whole genome shotgun (WGS) entry which is preliminary data.</text>
</comment>
<gene>
    <name evidence="2" type="ORF">PMES_03241</name>
</gene>
<reference evidence="2" key="1">
    <citation type="submission" date="2013-03" db="EMBL/GenBank/DDBJ databases">
        <title>Genome Sequence of the Profundibacterium mesophilum strain KAUST100406-0324T from Red Sea, a novel genus in the family Rhodobacteraceae.</title>
        <authorList>
            <person name="Essack M."/>
            <person name="Alam I."/>
            <person name="Lafi F."/>
            <person name="Alawi W."/>
            <person name="Kamanu F."/>
            <person name="Al-Suwailem A."/>
            <person name="Lee O.O."/>
            <person name="Xu Y."/>
            <person name="Bajic V."/>
            <person name="Qian P.-Y."/>
            <person name="Archer J."/>
        </authorList>
    </citation>
    <scope>NUCLEOTIDE SEQUENCE</scope>
    <source>
        <strain evidence="2">KAUST100406-0324</strain>
    </source>
</reference>
<evidence type="ECO:0000313" key="3">
    <source>
        <dbReference type="Proteomes" id="UP000698242"/>
    </source>
</evidence>
<proteinExistence type="predicted"/>